<protein>
    <submittedName>
        <fullName evidence="2">DNA polymerase III subunit epsilon</fullName>
    </submittedName>
</protein>
<feature type="non-terminal residue" evidence="2">
    <location>
        <position position="1"/>
    </location>
</feature>
<sequence>HNERHLGLEDSHIMLVAMKHHLAALKAQGKGPWGSSGRAGVGGKSCGRKR</sequence>
<accession>A0A6C9EEY1</accession>
<organism evidence="2">
    <name type="scientific">Escherichia coli</name>
    <dbReference type="NCBI Taxonomy" id="562"/>
    <lineage>
        <taxon>Bacteria</taxon>
        <taxon>Pseudomonadati</taxon>
        <taxon>Pseudomonadota</taxon>
        <taxon>Gammaproteobacteria</taxon>
        <taxon>Enterobacterales</taxon>
        <taxon>Enterobacteriaceae</taxon>
        <taxon>Escherichia</taxon>
    </lineage>
</organism>
<evidence type="ECO:0000256" key="1">
    <source>
        <dbReference type="SAM" id="MobiDB-lite"/>
    </source>
</evidence>
<feature type="compositionally biased region" description="Gly residues" evidence="1">
    <location>
        <begin position="31"/>
        <end position="50"/>
    </location>
</feature>
<proteinExistence type="predicted"/>
<gene>
    <name evidence="2" type="ORF">GKG27_26945</name>
</gene>
<comment type="caution">
    <text evidence="2">The sequence shown here is derived from an EMBL/GenBank/DDBJ whole genome shotgun (WGS) entry which is preliminary data.</text>
</comment>
<feature type="region of interest" description="Disordered" evidence="1">
    <location>
        <begin position="28"/>
        <end position="50"/>
    </location>
</feature>
<dbReference type="AlphaFoldDB" id="A0A6C9EEY1"/>
<name>A0A6C9EEY1_ECOLX</name>
<evidence type="ECO:0000313" key="2">
    <source>
        <dbReference type="EMBL" id="MSD82582.1"/>
    </source>
</evidence>
<reference evidence="2" key="1">
    <citation type="journal article" date="2019" name="Nat. Med.">
        <title>A library of human gut bacterial isolates paired with longitudinal multiomics data enables mechanistic microbiome research.</title>
        <authorList>
            <person name="Poyet M."/>
            <person name="Groussin M."/>
            <person name="Gibbons S.M."/>
            <person name="Avila-Pacheco J."/>
            <person name="Jiang X."/>
            <person name="Kearney S.M."/>
            <person name="Perrotta A.R."/>
            <person name="Berdy B."/>
            <person name="Zhao S."/>
            <person name="Lieberman T.D."/>
            <person name="Swanson P.K."/>
            <person name="Smith M."/>
            <person name="Roesemann S."/>
            <person name="Alexander J.E."/>
            <person name="Rich S.A."/>
            <person name="Livny J."/>
            <person name="Vlamakis H."/>
            <person name="Clish C."/>
            <person name="Bullock K."/>
            <person name="Deik A."/>
            <person name="Scott J."/>
            <person name="Pierce K.A."/>
            <person name="Xavier R.J."/>
            <person name="Alm E.J."/>
        </authorList>
    </citation>
    <scope>NUCLEOTIDE SEQUENCE</scope>
    <source>
        <strain evidence="2">BIOML-A260</strain>
    </source>
</reference>
<dbReference type="EMBL" id="WKYP01000297">
    <property type="protein sequence ID" value="MSD82582.1"/>
    <property type="molecule type" value="Genomic_DNA"/>
</dbReference>